<feature type="region of interest" description="Disordered" evidence="1">
    <location>
        <begin position="1"/>
        <end position="20"/>
    </location>
</feature>
<proteinExistence type="predicted"/>
<sequence>MGRGRKSNRSKQMEPGTGFRTLNASLTTTTLLHGVHEVLEVVVLKPATPCPMVLEKNPNETHHVSLRHVRLARTKAVRRFSFATCCKR</sequence>
<comment type="caution">
    <text evidence="2">The sequence shown here is derived from an EMBL/GenBank/DDBJ whole genome shotgun (WGS) entry which is preliminary data.</text>
</comment>
<dbReference type="AlphaFoldDB" id="A0AAU9NXY7"/>
<evidence type="ECO:0000313" key="2">
    <source>
        <dbReference type="EMBL" id="CAH1442626.1"/>
    </source>
</evidence>
<organism evidence="2 3">
    <name type="scientific">Lactuca virosa</name>
    <dbReference type="NCBI Taxonomy" id="75947"/>
    <lineage>
        <taxon>Eukaryota</taxon>
        <taxon>Viridiplantae</taxon>
        <taxon>Streptophyta</taxon>
        <taxon>Embryophyta</taxon>
        <taxon>Tracheophyta</taxon>
        <taxon>Spermatophyta</taxon>
        <taxon>Magnoliopsida</taxon>
        <taxon>eudicotyledons</taxon>
        <taxon>Gunneridae</taxon>
        <taxon>Pentapetalae</taxon>
        <taxon>asterids</taxon>
        <taxon>campanulids</taxon>
        <taxon>Asterales</taxon>
        <taxon>Asteraceae</taxon>
        <taxon>Cichorioideae</taxon>
        <taxon>Cichorieae</taxon>
        <taxon>Lactucinae</taxon>
        <taxon>Lactuca</taxon>
    </lineage>
</organism>
<reference evidence="2 3" key="1">
    <citation type="submission" date="2022-01" db="EMBL/GenBank/DDBJ databases">
        <authorList>
            <person name="Xiong W."/>
            <person name="Schranz E."/>
        </authorList>
    </citation>
    <scope>NUCLEOTIDE SEQUENCE [LARGE SCALE GENOMIC DNA]</scope>
</reference>
<protein>
    <submittedName>
        <fullName evidence="2">Uncharacterized protein</fullName>
    </submittedName>
</protein>
<keyword evidence="3" id="KW-1185">Reference proteome</keyword>
<accession>A0AAU9NXY7</accession>
<dbReference type="Proteomes" id="UP001157418">
    <property type="component" value="Unassembled WGS sequence"/>
</dbReference>
<gene>
    <name evidence="2" type="ORF">LVIROSA_LOCUS28602</name>
</gene>
<evidence type="ECO:0000256" key="1">
    <source>
        <dbReference type="SAM" id="MobiDB-lite"/>
    </source>
</evidence>
<name>A0AAU9NXY7_9ASTR</name>
<evidence type="ECO:0000313" key="3">
    <source>
        <dbReference type="Proteomes" id="UP001157418"/>
    </source>
</evidence>
<dbReference type="EMBL" id="CAKMRJ010005412">
    <property type="protein sequence ID" value="CAH1442626.1"/>
    <property type="molecule type" value="Genomic_DNA"/>
</dbReference>